<name>A0A6C0HIM5_9ZZZZ</name>
<accession>A0A6C0HIM5</accession>
<evidence type="ECO:0000313" key="2">
    <source>
        <dbReference type="EMBL" id="QHT80005.1"/>
    </source>
</evidence>
<feature type="transmembrane region" description="Helical" evidence="1">
    <location>
        <begin position="12"/>
        <end position="33"/>
    </location>
</feature>
<protein>
    <submittedName>
        <fullName evidence="2">Uncharacterized protein</fullName>
    </submittedName>
</protein>
<feature type="transmembrane region" description="Helical" evidence="1">
    <location>
        <begin position="45"/>
        <end position="66"/>
    </location>
</feature>
<dbReference type="EMBL" id="MN739958">
    <property type="protein sequence ID" value="QHT80005.1"/>
    <property type="molecule type" value="Genomic_DNA"/>
</dbReference>
<feature type="transmembrane region" description="Helical" evidence="1">
    <location>
        <begin position="78"/>
        <end position="96"/>
    </location>
</feature>
<dbReference type="AlphaFoldDB" id="A0A6C0HIM5"/>
<proteinExistence type="predicted"/>
<keyword evidence="1" id="KW-0812">Transmembrane</keyword>
<organism evidence="2">
    <name type="scientific">viral metagenome</name>
    <dbReference type="NCBI Taxonomy" id="1070528"/>
    <lineage>
        <taxon>unclassified sequences</taxon>
        <taxon>metagenomes</taxon>
        <taxon>organismal metagenomes</taxon>
    </lineage>
</organism>
<reference evidence="2" key="1">
    <citation type="journal article" date="2020" name="Nature">
        <title>Giant virus diversity and host interactions through global metagenomics.</title>
        <authorList>
            <person name="Schulz F."/>
            <person name="Roux S."/>
            <person name="Paez-Espino D."/>
            <person name="Jungbluth S."/>
            <person name="Walsh D.A."/>
            <person name="Denef V.J."/>
            <person name="McMahon K.D."/>
            <person name="Konstantinidis K.T."/>
            <person name="Eloe-Fadrosh E.A."/>
            <person name="Kyrpides N.C."/>
            <person name="Woyke T."/>
        </authorList>
    </citation>
    <scope>NUCLEOTIDE SEQUENCE</scope>
    <source>
        <strain evidence="2">GVMAG-M-3300023184-105</strain>
    </source>
</reference>
<evidence type="ECO:0000256" key="1">
    <source>
        <dbReference type="SAM" id="Phobius"/>
    </source>
</evidence>
<sequence>MLQEAQFKRLLYFLVFFKFIFLIFYNLNIYGMLFNHTVYENTLKWVVIMEAIFLVAMSIVLLYRFNKDVIQVDIEERFLIWTLTFFIFTDSIIKLFNTEWY</sequence>
<keyword evidence="1" id="KW-0472">Membrane</keyword>
<keyword evidence="1" id="KW-1133">Transmembrane helix</keyword>